<feature type="domain" description="HTH cro/C1-type" evidence="1">
    <location>
        <begin position="8"/>
        <end position="54"/>
    </location>
</feature>
<organism evidence="2 3">
    <name type="scientific">Dongia sedimenti</name>
    <dbReference type="NCBI Taxonomy" id="3064282"/>
    <lineage>
        <taxon>Bacteria</taxon>
        <taxon>Pseudomonadati</taxon>
        <taxon>Pseudomonadota</taxon>
        <taxon>Alphaproteobacteria</taxon>
        <taxon>Rhodospirillales</taxon>
        <taxon>Dongiaceae</taxon>
        <taxon>Dongia</taxon>
    </lineage>
</organism>
<dbReference type="Proteomes" id="UP001230156">
    <property type="component" value="Unassembled WGS sequence"/>
</dbReference>
<sequence length="211" mass="24187">MRTRNRDLVAFREQLGVSQAELGRRLGVDQATVSRWERGLQAPEPRVQVRLSELMYRQDLARGMRPEIALVEHSPFPMAIISRDWTVIALSDAILLRTREEFREDPGKQRKDATADMEQAVSLLSERGFFDGKVSAARIVARGFMLWRDQQPFEAVCTPVTIDGQICRLMQYVFLSEQVFVKRRKRFGLMTILSNAPREALLKPDRDPGVA</sequence>
<dbReference type="Gene3D" id="1.10.260.40">
    <property type="entry name" value="lambda repressor-like DNA-binding domains"/>
    <property type="match status" value="1"/>
</dbReference>
<comment type="caution">
    <text evidence="2">The sequence shown here is derived from an EMBL/GenBank/DDBJ whole genome shotgun (WGS) entry which is preliminary data.</text>
</comment>
<dbReference type="CDD" id="cd00093">
    <property type="entry name" value="HTH_XRE"/>
    <property type="match status" value="1"/>
</dbReference>
<evidence type="ECO:0000313" key="3">
    <source>
        <dbReference type="Proteomes" id="UP001230156"/>
    </source>
</evidence>
<accession>A0ABU0YI54</accession>
<dbReference type="SMART" id="SM00530">
    <property type="entry name" value="HTH_XRE"/>
    <property type="match status" value="1"/>
</dbReference>
<dbReference type="InterPro" id="IPR001387">
    <property type="entry name" value="Cro/C1-type_HTH"/>
</dbReference>
<evidence type="ECO:0000259" key="1">
    <source>
        <dbReference type="PROSITE" id="PS50943"/>
    </source>
</evidence>
<reference evidence="3" key="1">
    <citation type="submission" date="2023-08" db="EMBL/GenBank/DDBJ databases">
        <title>Rhodospirillaceae gen. nov., a novel taxon isolated from the Yangtze River Yuezi River estuary sludge.</title>
        <authorList>
            <person name="Ruan L."/>
        </authorList>
    </citation>
    <scope>NUCLEOTIDE SEQUENCE [LARGE SCALE GENOMIC DNA]</scope>
    <source>
        <strain evidence="3">R-7</strain>
    </source>
</reference>
<evidence type="ECO:0000313" key="2">
    <source>
        <dbReference type="EMBL" id="MDQ7246731.1"/>
    </source>
</evidence>
<name>A0ABU0YI54_9PROT</name>
<dbReference type="RefSeq" id="WP_379954127.1">
    <property type="nucleotide sequence ID" value="NZ_JAUYVI010000001.1"/>
</dbReference>
<dbReference type="EMBL" id="JAUYVI010000001">
    <property type="protein sequence ID" value="MDQ7246731.1"/>
    <property type="molecule type" value="Genomic_DNA"/>
</dbReference>
<dbReference type="InterPro" id="IPR010982">
    <property type="entry name" value="Lambda_DNA-bd_dom_sf"/>
</dbReference>
<keyword evidence="3" id="KW-1185">Reference proteome</keyword>
<dbReference type="Pfam" id="PF01381">
    <property type="entry name" value="HTH_3"/>
    <property type="match status" value="1"/>
</dbReference>
<dbReference type="SUPFAM" id="SSF47413">
    <property type="entry name" value="lambda repressor-like DNA-binding domains"/>
    <property type="match status" value="1"/>
</dbReference>
<proteinExistence type="predicted"/>
<dbReference type="PROSITE" id="PS50943">
    <property type="entry name" value="HTH_CROC1"/>
    <property type="match status" value="1"/>
</dbReference>
<protein>
    <submittedName>
        <fullName evidence="2">Helix-turn-helix transcriptional regulator</fullName>
    </submittedName>
</protein>
<gene>
    <name evidence="2" type="ORF">Q8A70_03600</name>
</gene>